<sequence>MINTVGIPRGTSREYIDRTANKQESDYNRWVSISDTRNLKYYICGYPSRLLFLVDFNSILSSYSSNSEDLNDLKTDIPTGDLVINSNESIYKALTVVLKIFN</sequence>
<keyword evidence="2" id="KW-1185">Reference proteome</keyword>
<proteinExistence type="predicted"/>
<dbReference type="EMBL" id="QJHK01000006">
    <property type="protein sequence ID" value="PXY41185.1"/>
    <property type="molecule type" value="Genomic_DNA"/>
</dbReference>
<evidence type="ECO:0000313" key="1">
    <source>
        <dbReference type="EMBL" id="PXY41185.1"/>
    </source>
</evidence>
<dbReference type="AlphaFoldDB" id="A0A2V4BQF7"/>
<organism evidence="1 2">
    <name type="scientific">Flavobacterium cheongpyeongense</name>
    <dbReference type="NCBI Taxonomy" id="2212651"/>
    <lineage>
        <taxon>Bacteria</taxon>
        <taxon>Pseudomonadati</taxon>
        <taxon>Bacteroidota</taxon>
        <taxon>Flavobacteriia</taxon>
        <taxon>Flavobacteriales</taxon>
        <taxon>Flavobacteriaceae</taxon>
        <taxon>Flavobacterium</taxon>
    </lineage>
</organism>
<gene>
    <name evidence="1" type="ORF">DMB65_09530</name>
</gene>
<dbReference type="RefSeq" id="WP_110306420.1">
    <property type="nucleotide sequence ID" value="NZ_QJHK01000006.1"/>
</dbReference>
<evidence type="ECO:0000313" key="2">
    <source>
        <dbReference type="Proteomes" id="UP000247903"/>
    </source>
</evidence>
<dbReference type="Gene3D" id="3.60.60.10">
    <property type="entry name" value="Penicillin V Acylase, Chain A"/>
    <property type="match status" value="1"/>
</dbReference>
<name>A0A2V4BQF7_9FLAO</name>
<reference evidence="1 2" key="1">
    <citation type="submission" date="2018-05" db="EMBL/GenBank/DDBJ databases">
        <title>Flavobacterium sp. strain IMCC34759, incomplete genome.</title>
        <authorList>
            <person name="Joung Y."/>
            <person name="Cho J."/>
        </authorList>
    </citation>
    <scope>NUCLEOTIDE SEQUENCE [LARGE SCALE GENOMIC DNA]</scope>
    <source>
        <strain evidence="1 2">IMCC34759</strain>
    </source>
</reference>
<accession>A0A2V4BQF7</accession>
<protein>
    <submittedName>
        <fullName evidence="1">Uncharacterized protein</fullName>
    </submittedName>
</protein>
<dbReference type="Proteomes" id="UP000247903">
    <property type="component" value="Unassembled WGS sequence"/>
</dbReference>
<comment type="caution">
    <text evidence="1">The sequence shown here is derived from an EMBL/GenBank/DDBJ whole genome shotgun (WGS) entry which is preliminary data.</text>
</comment>